<dbReference type="Proteomes" id="UP000092213">
    <property type="component" value="Chromosome"/>
</dbReference>
<dbReference type="RefSeq" id="WP_066668538.1">
    <property type="nucleotide sequence ID" value="NZ_CP016171.1"/>
</dbReference>
<reference evidence="1 2" key="1">
    <citation type="submission" date="2016-06" db="EMBL/GenBank/DDBJ databases">
        <title>Complete genome sequences of Bordetella bronchialis and Bordetella flabilis.</title>
        <authorList>
            <person name="LiPuma J.J."/>
            <person name="Spilker T."/>
        </authorList>
    </citation>
    <scope>NUCLEOTIDE SEQUENCE [LARGE SCALE GENOMIC DNA]</scope>
    <source>
        <strain evidence="1 2">AU17976</strain>
    </source>
</reference>
<evidence type="ECO:0000313" key="2">
    <source>
        <dbReference type="Proteomes" id="UP000092213"/>
    </source>
</evidence>
<dbReference type="EMBL" id="CP016171">
    <property type="protein sequence ID" value="ANN70925.1"/>
    <property type="molecule type" value="Genomic_DNA"/>
</dbReference>
<name>A0A193FTG0_9BORD</name>
<sequence>MDQIYALVENGTVVNTVVWNGDTSIWSPPPGQDAILIKPEDGAVSIGWGYVDGKFVDPSGAQQA</sequence>
<gene>
    <name evidence="1" type="ORF">BAU08_05885</name>
</gene>
<evidence type="ECO:0000313" key="1">
    <source>
        <dbReference type="EMBL" id="ANN70925.1"/>
    </source>
</evidence>
<dbReference type="AlphaFoldDB" id="A0A193FTG0"/>
<accession>A0A193FTG0</accession>
<organism evidence="1 2">
    <name type="scientific">Bordetella bronchialis</name>
    <dbReference type="NCBI Taxonomy" id="463025"/>
    <lineage>
        <taxon>Bacteria</taxon>
        <taxon>Pseudomonadati</taxon>
        <taxon>Pseudomonadota</taxon>
        <taxon>Betaproteobacteria</taxon>
        <taxon>Burkholderiales</taxon>
        <taxon>Alcaligenaceae</taxon>
        <taxon>Bordetella</taxon>
    </lineage>
</organism>
<proteinExistence type="predicted"/>
<protein>
    <submittedName>
        <fullName evidence="1">Uncharacterized protein</fullName>
    </submittedName>
</protein>